<dbReference type="AlphaFoldDB" id="A0A150QWA6"/>
<dbReference type="InterPro" id="IPR022261">
    <property type="entry name" value="RNP_Burkhold"/>
</dbReference>
<sequence length="157" mass="17625">MFKDEFAARELHAPECEGTYEEPRRTSLLDPGERAPAREGASLADRLQAFESACLRAIALAWEDRAKLELLRSDPRRFFRAFCDYELPQNLDLNIRESPQAPPAEGGGAWGWDSRHGRWNLPKAEITLYLPPPPDLAERAVALAELGDPDKLPPICC</sequence>
<proteinExistence type="predicted"/>
<accession>A0A150QWA6</accession>
<protein>
    <submittedName>
        <fullName evidence="1">Uncharacterized protein</fullName>
    </submittedName>
</protein>
<evidence type="ECO:0000313" key="1">
    <source>
        <dbReference type="EMBL" id="KYF72299.1"/>
    </source>
</evidence>
<gene>
    <name evidence="1" type="ORF">BE15_05450</name>
</gene>
<dbReference type="RefSeq" id="WP_061606442.1">
    <property type="nucleotide sequence ID" value="NZ_JEMA01000274.1"/>
</dbReference>
<comment type="caution">
    <text evidence="1">The sequence shown here is derived from an EMBL/GenBank/DDBJ whole genome shotgun (WGS) entry which is preliminary data.</text>
</comment>
<reference evidence="1 2" key="1">
    <citation type="submission" date="2014-02" db="EMBL/GenBank/DDBJ databases">
        <title>The small core and large imbalanced accessory genome model reveals a collaborative survival strategy of Sorangium cellulosum strains in nature.</title>
        <authorList>
            <person name="Han K."/>
            <person name="Peng R."/>
            <person name="Blom J."/>
            <person name="Li Y.-Z."/>
        </authorList>
    </citation>
    <scope>NUCLEOTIDE SEQUENCE [LARGE SCALE GENOMIC DNA]</scope>
    <source>
        <strain evidence="1 2">So0008-312</strain>
    </source>
</reference>
<dbReference type="EMBL" id="JEMA01000274">
    <property type="protein sequence ID" value="KYF72299.1"/>
    <property type="molecule type" value="Genomic_DNA"/>
</dbReference>
<dbReference type="NCBIfam" id="TIGR03795">
    <property type="entry name" value="RNP_Burkhold"/>
    <property type="match status" value="1"/>
</dbReference>
<name>A0A150QWA6_SORCE</name>
<dbReference type="Proteomes" id="UP000075260">
    <property type="component" value="Unassembled WGS sequence"/>
</dbReference>
<organism evidence="1 2">
    <name type="scientific">Sorangium cellulosum</name>
    <name type="common">Polyangium cellulosum</name>
    <dbReference type="NCBI Taxonomy" id="56"/>
    <lineage>
        <taxon>Bacteria</taxon>
        <taxon>Pseudomonadati</taxon>
        <taxon>Myxococcota</taxon>
        <taxon>Polyangia</taxon>
        <taxon>Polyangiales</taxon>
        <taxon>Polyangiaceae</taxon>
        <taxon>Sorangium</taxon>
    </lineage>
</organism>
<evidence type="ECO:0000313" key="2">
    <source>
        <dbReference type="Proteomes" id="UP000075260"/>
    </source>
</evidence>